<proteinExistence type="predicted"/>
<gene>
    <name evidence="1" type="ORF">HELGO_WM3706</name>
</gene>
<sequence length="69" mass="8301">MKEEMFISEKKLEKLAKKLAKTFTMSQEEALEIIYEEWDLVESLFYAHKKVKAVHEHLCVEINHMYRIA</sequence>
<name>A0A6S6TDQ5_9BACT</name>
<accession>A0A6S6TDQ5</accession>
<evidence type="ECO:0000313" key="1">
    <source>
        <dbReference type="EMBL" id="CAA6814639.1"/>
    </source>
</evidence>
<dbReference type="EMBL" id="CACVAS010000066">
    <property type="protein sequence ID" value="CAA6814639.1"/>
    <property type="molecule type" value="Genomic_DNA"/>
</dbReference>
<protein>
    <submittedName>
        <fullName evidence="1">Uncharacterized protein</fullName>
    </submittedName>
</protein>
<organism evidence="1">
    <name type="scientific">uncultured Sulfurovum sp</name>
    <dbReference type="NCBI Taxonomy" id="269237"/>
    <lineage>
        <taxon>Bacteria</taxon>
        <taxon>Pseudomonadati</taxon>
        <taxon>Campylobacterota</taxon>
        <taxon>Epsilonproteobacteria</taxon>
        <taxon>Campylobacterales</taxon>
        <taxon>Sulfurovaceae</taxon>
        <taxon>Sulfurovum</taxon>
        <taxon>environmental samples</taxon>
    </lineage>
</organism>
<reference evidence="1" key="1">
    <citation type="submission" date="2020-01" db="EMBL/GenBank/DDBJ databases">
        <authorList>
            <person name="Meier V. D."/>
            <person name="Meier V D."/>
        </authorList>
    </citation>
    <scope>NUCLEOTIDE SEQUENCE</scope>
    <source>
        <strain evidence="1">HLG_WM_MAG_01</strain>
    </source>
</reference>
<dbReference type="AlphaFoldDB" id="A0A6S6TDQ5"/>